<feature type="transmembrane region" description="Helical" evidence="1">
    <location>
        <begin position="12"/>
        <end position="32"/>
    </location>
</feature>
<evidence type="ECO:0000256" key="1">
    <source>
        <dbReference type="SAM" id="Phobius"/>
    </source>
</evidence>
<dbReference type="AlphaFoldDB" id="A0A6J7FT56"/>
<name>A0A6J7FT56_9ZZZZ</name>
<evidence type="ECO:0000313" key="2">
    <source>
        <dbReference type="EMBL" id="CAB4897064.1"/>
    </source>
</evidence>
<protein>
    <submittedName>
        <fullName evidence="2">Unannotated protein</fullName>
    </submittedName>
</protein>
<feature type="transmembrane region" description="Helical" evidence="1">
    <location>
        <begin position="82"/>
        <end position="102"/>
    </location>
</feature>
<dbReference type="EMBL" id="CAFBLP010000152">
    <property type="protein sequence ID" value="CAB4897064.1"/>
    <property type="molecule type" value="Genomic_DNA"/>
</dbReference>
<accession>A0A6J7FT56</accession>
<organism evidence="2">
    <name type="scientific">freshwater metagenome</name>
    <dbReference type="NCBI Taxonomy" id="449393"/>
    <lineage>
        <taxon>unclassified sequences</taxon>
        <taxon>metagenomes</taxon>
        <taxon>ecological metagenomes</taxon>
    </lineage>
</organism>
<keyword evidence="1" id="KW-0472">Membrane</keyword>
<keyword evidence="1" id="KW-0812">Transmembrane</keyword>
<gene>
    <name evidence="2" type="ORF">UFOPK3376_03209</name>
</gene>
<feature type="transmembrane region" description="Helical" evidence="1">
    <location>
        <begin position="52"/>
        <end position="70"/>
    </location>
</feature>
<sequence>MMSPTAATIRLTLHVLAATIWVGGQFTLAGLLPVLRKYEGSAKLAARAFNSIAWPAFGVLVVTGMWNLVAVDVTAQSNRYQVTVFIKIAVAIAAGAAAAAHIAARSKLALALGGAIGAIASVAAVFLGVLLHTGS</sequence>
<proteinExistence type="predicted"/>
<keyword evidence="1" id="KW-1133">Transmembrane helix</keyword>
<reference evidence="2" key="1">
    <citation type="submission" date="2020-05" db="EMBL/GenBank/DDBJ databases">
        <authorList>
            <person name="Chiriac C."/>
            <person name="Salcher M."/>
            <person name="Ghai R."/>
            <person name="Kavagutti S V."/>
        </authorList>
    </citation>
    <scope>NUCLEOTIDE SEQUENCE</scope>
</reference>
<feature type="transmembrane region" description="Helical" evidence="1">
    <location>
        <begin position="108"/>
        <end position="131"/>
    </location>
</feature>